<gene>
    <name evidence="1" type="ORF">OU5_6027</name>
</gene>
<evidence type="ECO:0000313" key="2">
    <source>
        <dbReference type="Proteomes" id="UP000026913"/>
    </source>
</evidence>
<dbReference type="RefSeq" id="WP_010455291.1">
    <property type="nucleotide sequence ID" value="NZ_CP005960.1"/>
</dbReference>
<reference evidence="1 2" key="1">
    <citation type="journal article" date="2012" name="J. Bacteriol.">
        <title>Genome sequence of cold-adapted Pseudomonas mandelii strain JR-1.</title>
        <authorList>
            <person name="Jang S.H."/>
            <person name="Kim J."/>
            <person name="Kim J."/>
            <person name="Hong S."/>
            <person name="Lee C."/>
        </authorList>
    </citation>
    <scope>NUCLEOTIDE SEQUENCE [LARGE SCALE GENOMIC DNA]</scope>
    <source>
        <strain evidence="1 2">JR-1</strain>
    </source>
</reference>
<dbReference type="EMBL" id="CP005960">
    <property type="protein sequence ID" value="AHZ73106.1"/>
    <property type="molecule type" value="Genomic_DNA"/>
</dbReference>
<dbReference type="KEGG" id="pman:OU5_6027"/>
<name>A0A024EKF9_9PSED</name>
<dbReference type="AlphaFoldDB" id="A0A024EKF9"/>
<proteinExistence type="predicted"/>
<sequence>MIPIHWDDFFEPLEKGLHPMPPWMDSFNVAMQRLMPMAQADGVAL</sequence>
<organism evidence="1 2">
    <name type="scientific">Pseudomonas mandelii JR-1</name>
    <dbReference type="NCBI Taxonomy" id="1147786"/>
    <lineage>
        <taxon>Bacteria</taxon>
        <taxon>Pseudomonadati</taxon>
        <taxon>Pseudomonadota</taxon>
        <taxon>Gammaproteobacteria</taxon>
        <taxon>Pseudomonadales</taxon>
        <taxon>Pseudomonadaceae</taxon>
        <taxon>Pseudomonas</taxon>
    </lineage>
</organism>
<dbReference type="Proteomes" id="UP000026913">
    <property type="component" value="Chromosome"/>
</dbReference>
<dbReference type="HOGENOM" id="CLU_3204156_0_0_6"/>
<accession>A0A024EKF9</accession>
<protein>
    <submittedName>
        <fullName evidence="1">Uncharacterized protein</fullName>
    </submittedName>
</protein>
<evidence type="ECO:0000313" key="1">
    <source>
        <dbReference type="EMBL" id="AHZ73106.1"/>
    </source>
</evidence>
<dbReference type="OrthoDB" id="9789133at2"/>